<dbReference type="PROSITE" id="PS51469">
    <property type="entry name" value="SUN"/>
    <property type="match status" value="1"/>
</dbReference>
<keyword evidence="4 7" id="KW-0472">Membrane</keyword>
<feature type="transmembrane region" description="Helical" evidence="7">
    <location>
        <begin position="676"/>
        <end position="695"/>
    </location>
</feature>
<keyword evidence="2 7" id="KW-0812">Transmembrane</keyword>
<evidence type="ECO:0000256" key="2">
    <source>
        <dbReference type="ARBA" id="ARBA00022692"/>
    </source>
</evidence>
<name>A0A0N5CRC4_THECL</name>
<organism evidence="12">
    <name type="scientific">Thelazia callipaeda</name>
    <name type="common">Oriental eyeworm</name>
    <name type="synonym">Parasitic nematode</name>
    <dbReference type="NCBI Taxonomy" id="103827"/>
    <lineage>
        <taxon>Eukaryota</taxon>
        <taxon>Metazoa</taxon>
        <taxon>Ecdysozoa</taxon>
        <taxon>Nematoda</taxon>
        <taxon>Chromadorea</taxon>
        <taxon>Rhabditida</taxon>
        <taxon>Spirurina</taxon>
        <taxon>Spiruromorpha</taxon>
        <taxon>Thelazioidea</taxon>
        <taxon>Thelaziidae</taxon>
        <taxon>Thelazia</taxon>
    </lineage>
</organism>
<evidence type="ECO:0000313" key="12">
    <source>
        <dbReference type="WBParaSite" id="TCLT_0000277401-mRNA-1"/>
    </source>
</evidence>
<evidence type="ECO:0000256" key="6">
    <source>
        <dbReference type="SAM" id="MobiDB-lite"/>
    </source>
</evidence>
<dbReference type="GO" id="GO:0012505">
    <property type="term" value="C:endomembrane system"/>
    <property type="evidence" value="ECO:0007669"/>
    <property type="project" value="UniProtKB-SubCell"/>
</dbReference>
<evidence type="ECO:0000256" key="8">
    <source>
        <dbReference type="SAM" id="SignalP"/>
    </source>
</evidence>
<dbReference type="GO" id="GO:0005737">
    <property type="term" value="C:cytoplasm"/>
    <property type="evidence" value="ECO:0007669"/>
    <property type="project" value="TreeGrafter"/>
</dbReference>
<keyword evidence="5" id="KW-0175">Coiled coil</keyword>
<evidence type="ECO:0000256" key="4">
    <source>
        <dbReference type="ARBA" id="ARBA00023136"/>
    </source>
</evidence>
<feature type="coiled-coil region" evidence="5">
    <location>
        <begin position="602"/>
        <end position="629"/>
    </location>
</feature>
<dbReference type="GO" id="GO:0034975">
    <property type="term" value="P:protein folding in endoplasmic reticulum"/>
    <property type="evidence" value="ECO:0007669"/>
    <property type="project" value="TreeGrafter"/>
</dbReference>
<reference evidence="12" key="1">
    <citation type="submission" date="2017-02" db="UniProtKB">
        <authorList>
            <consortium name="WormBaseParasite"/>
        </authorList>
    </citation>
    <scope>IDENTIFICATION</scope>
</reference>
<evidence type="ECO:0000313" key="11">
    <source>
        <dbReference type="Proteomes" id="UP000276776"/>
    </source>
</evidence>
<comment type="subcellular location">
    <subcellularLocation>
        <location evidence="1">Endomembrane system</location>
    </subcellularLocation>
</comment>
<dbReference type="Pfam" id="PF07738">
    <property type="entry name" value="Sad1_UNC"/>
    <property type="match status" value="1"/>
</dbReference>
<evidence type="ECO:0000256" key="7">
    <source>
        <dbReference type="SAM" id="Phobius"/>
    </source>
</evidence>
<keyword evidence="3 7" id="KW-1133">Transmembrane helix</keyword>
<dbReference type="EMBL" id="UYYF01000689">
    <property type="protein sequence ID" value="VDM98906.1"/>
    <property type="molecule type" value="Genomic_DNA"/>
</dbReference>
<dbReference type="InterPro" id="IPR012919">
    <property type="entry name" value="SUN_dom"/>
</dbReference>
<feature type="compositionally biased region" description="Basic residues" evidence="6">
    <location>
        <begin position="813"/>
        <end position="826"/>
    </location>
</feature>
<dbReference type="STRING" id="103827.A0A0N5CRC4"/>
<dbReference type="Proteomes" id="UP000276776">
    <property type="component" value="Unassembled WGS sequence"/>
</dbReference>
<evidence type="ECO:0000256" key="1">
    <source>
        <dbReference type="ARBA" id="ARBA00004308"/>
    </source>
</evidence>
<gene>
    <name evidence="10" type="ORF">TCLT_LOCUS2775</name>
</gene>
<dbReference type="WBParaSite" id="TCLT_0000277401-mRNA-1">
    <property type="protein sequence ID" value="TCLT_0000277401-mRNA-1"/>
    <property type="gene ID" value="TCLT_0000277401"/>
</dbReference>
<dbReference type="GO" id="GO:0016020">
    <property type="term" value="C:membrane"/>
    <property type="evidence" value="ECO:0007669"/>
    <property type="project" value="InterPro"/>
</dbReference>
<keyword evidence="11" id="KW-1185">Reference proteome</keyword>
<keyword evidence="8" id="KW-0732">Signal</keyword>
<evidence type="ECO:0000259" key="9">
    <source>
        <dbReference type="PROSITE" id="PS51469"/>
    </source>
</evidence>
<feature type="domain" description="SUN" evidence="9">
    <location>
        <begin position="115"/>
        <end position="299"/>
    </location>
</feature>
<proteinExistence type="predicted"/>
<feature type="region of interest" description="Disordered" evidence="6">
    <location>
        <begin position="804"/>
        <end position="826"/>
    </location>
</feature>
<sequence length="845" mass="95181">MNSLRTCGSIFMVHLVSVIWFISDYHFPVCWINQLNETLEVYNVEMHSLKSSLENEVTNPMKNVEAGNDISSSPEISQSVTFSADQLPIVTFDEWTKEKLKREEIRKAEQQQNNQNKIVPSDVIEASNLEFALPSSGGVEDKTVHLPHSIIPQEAAARNYASKECGAKVLFSNEEAENKNGVLNEKEADDYMRNPCERAEHKWLIIELCETVQPTYLQIANFELFSSGPQNIRISGSERYPSNDWFALGDFIAENSREIQKFPITARSYIKFLRLELLTHYGREHYCTLSLIRLLGISMVDEYEAEAEAAAAISDSSFTFQAVALENIDLTNSTVITNTTGSTPDVSGTLALQKNKSGSELPFVDAVVNAVGNIGIGDIKDVLKSTFSSKSRESSHSVSREAVAIVELCTKCYTDTTDRYFLFCRAFFRFPHKFNGTSNSDILNDRKEGGVYMPIKKLDQRKENIVQTLDAFLISVLPTKVCDLELKESENVHNFVPQAQTELNDSSSIHNTVIPSGSSSTLTGKLAGGFMIPGGVISHKESIFLKLNKRISNLELNMSLSSEYLSELSRRYVFQTNESRRQAELIIKQAEGAAVNAVRPAIEALKIQVNALQISLDELMGLVKNLSEQSIPLQRSLMLKHIRNEDDKVDTFLAAHPEPFFYDYHDLWTNRQLVCVIVFVVLLTILILAVLYFVVKVINRGAVSEEVKKQFQKSVQKIDNNLRTDVVKEDNESISPEENTEEKNSVDLSVVSGTADFMQTHDKSICRLKPADEVTLTDNEGKEESTKILQLEEINNRPLSQLSTASEQNVWQIKRRKKKKHKKKSKKEYLNEKLCGFQVFSALDS</sequence>
<evidence type="ECO:0000256" key="5">
    <source>
        <dbReference type="SAM" id="Coils"/>
    </source>
</evidence>
<feature type="signal peptide" evidence="8">
    <location>
        <begin position="1"/>
        <end position="18"/>
    </location>
</feature>
<accession>A0A0N5CRC4</accession>
<protein>
    <submittedName>
        <fullName evidence="12">SUN domain-containing protein</fullName>
    </submittedName>
</protein>
<dbReference type="PANTHER" id="PTHR12953">
    <property type="entry name" value="MEMBRANE PROTEIN CH1 RELATED"/>
    <property type="match status" value="1"/>
</dbReference>
<reference evidence="10 11" key="2">
    <citation type="submission" date="2018-11" db="EMBL/GenBank/DDBJ databases">
        <authorList>
            <consortium name="Pathogen Informatics"/>
        </authorList>
    </citation>
    <scope>NUCLEOTIDE SEQUENCE [LARGE SCALE GENOMIC DNA]</scope>
</reference>
<dbReference type="AlphaFoldDB" id="A0A0N5CRC4"/>
<evidence type="ECO:0000313" key="10">
    <source>
        <dbReference type="EMBL" id="VDM98906.1"/>
    </source>
</evidence>
<evidence type="ECO:0000256" key="3">
    <source>
        <dbReference type="ARBA" id="ARBA00022989"/>
    </source>
</evidence>
<dbReference type="InterPro" id="IPR045120">
    <property type="entry name" value="Suco/Slp1-like"/>
</dbReference>
<dbReference type="PANTHER" id="PTHR12953:SF0">
    <property type="entry name" value="SUN DOMAIN-CONTAINING OSSIFICATION FACTOR"/>
    <property type="match status" value="1"/>
</dbReference>
<dbReference type="OrthoDB" id="5870759at2759"/>
<dbReference type="OMA" id="HYGREHY"/>
<feature type="chain" id="PRO_5043126396" evidence="8">
    <location>
        <begin position="19"/>
        <end position="845"/>
    </location>
</feature>